<reference evidence="7" key="1">
    <citation type="journal article" date="2019" name="Sci. Rep.">
        <title>Draft genome of Tanacetum cinerariifolium, the natural source of mosquito coil.</title>
        <authorList>
            <person name="Yamashiro T."/>
            <person name="Shiraishi A."/>
            <person name="Satake H."/>
            <person name="Nakayama K."/>
        </authorList>
    </citation>
    <scope>NUCLEOTIDE SEQUENCE</scope>
</reference>
<comment type="subcellular location">
    <subcellularLocation>
        <location evidence="1">Membrane</location>
        <topology evidence="1">Multi-pass membrane protein</topology>
    </subcellularLocation>
</comment>
<feature type="transmembrane region" description="Helical" evidence="5">
    <location>
        <begin position="125"/>
        <end position="145"/>
    </location>
</feature>
<name>A0A6L2K150_TANCI</name>
<dbReference type="InterPro" id="IPR032816">
    <property type="entry name" value="VTT_dom"/>
</dbReference>
<evidence type="ECO:0000256" key="4">
    <source>
        <dbReference type="ARBA" id="ARBA00023136"/>
    </source>
</evidence>
<dbReference type="GO" id="GO:0005783">
    <property type="term" value="C:endoplasmic reticulum"/>
    <property type="evidence" value="ECO:0007669"/>
    <property type="project" value="TreeGrafter"/>
</dbReference>
<dbReference type="InterPro" id="IPR045014">
    <property type="entry name" value="TM41A/B"/>
</dbReference>
<dbReference type="GO" id="GO:0016020">
    <property type="term" value="C:membrane"/>
    <property type="evidence" value="ECO:0007669"/>
    <property type="project" value="UniProtKB-SubCell"/>
</dbReference>
<evidence type="ECO:0000313" key="7">
    <source>
        <dbReference type="EMBL" id="GEU43101.1"/>
    </source>
</evidence>
<evidence type="ECO:0000259" key="6">
    <source>
        <dbReference type="Pfam" id="PF09335"/>
    </source>
</evidence>
<organism evidence="7">
    <name type="scientific">Tanacetum cinerariifolium</name>
    <name type="common">Dalmatian daisy</name>
    <name type="synonym">Chrysanthemum cinerariifolium</name>
    <dbReference type="NCBI Taxonomy" id="118510"/>
    <lineage>
        <taxon>Eukaryota</taxon>
        <taxon>Viridiplantae</taxon>
        <taxon>Streptophyta</taxon>
        <taxon>Embryophyta</taxon>
        <taxon>Tracheophyta</taxon>
        <taxon>Spermatophyta</taxon>
        <taxon>Magnoliopsida</taxon>
        <taxon>eudicotyledons</taxon>
        <taxon>Gunneridae</taxon>
        <taxon>Pentapetalae</taxon>
        <taxon>asterids</taxon>
        <taxon>campanulids</taxon>
        <taxon>Asterales</taxon>
        <taxon>Asteraceae</taxon>
        <taxon>Asteroideae</taxon>
        <taxon>Anthemideae</taxon>
        <taxon>Anthemidinae</taxon>
        <taxon>Tanacetum</taxon>
    </lineage>
</organism>
<dbReference type="GO" id="GO:0000045">
    <property type="term" value="P:autophagosome assembly"/>
    <property type="evidence" value="ECO:0007669"/>
    <property type="project" value="TreeGrafter"/>
</dbReference>
<gene>
    <name evidence="7" type="ORF">Tci_015079</name>
</gene>
<feature type="transmembrane region" description="Helical" evidence="5">
    <location>
        <begin position="192"/>
        <end position="210"/>
    </location>
</feature>
<keyword evidence="4 5" id="KW-0472">Membrane</keyword>
<evidence type="ECO:0000256" key="3">
    <source>
        <dbReference type="ARBA" id="ARBA00022989"/>
    </source>
</evidence>
<feature type="transmembrane region" description="Helical" evidence="5">
    <location>
        <begin position="292"/>
        <end position="312"/>
    </location>
</feature>
<accession>A0A6L2K150</accession>
<feature type="transmembrane region" description="Helical" evidence="5">
    <location>
        <begin position="47"/>
        <end position="67"/>
    </location>
</feature>
<evidence type="ECO:0000256" key="2">
    <source>
        <dbReference type="ARBA" id="ARBA00022692"/>
    </source>
</evidence>
<feature type="transmembrane region" description="Helical" evidence="5">
    <location>
        <begin position="216"/>
        <end position="237"/>
    </location>
</feature>
<protein>
    <submittedName>
        <fullName evidence="7">Uncharacterized membrane protein At4g09580-like</fullName>
    </submittedName>
</protein>
<feature type="domain" description="VTT" evidence="6">
    <location>
        <begin position="121"/>
        <end position="240"/>
    </location>
</feature>
<dbReference type="Pfam" id="PF09335">
    <property type="entry name" value="VTT_dom"/>
    <property type="match status" value="2"/>
</dbReference>
<evidence type="ECO:0000256" key="1">
    <source>
        <dbReference type="ARBA" id="ARBA00004141"/>
    </source>
</evidence>
<feature type="transmembrane region" description="Helical" evidence="5">
    <location>
        <begin position="444"/>
        <end position="463"/>
    </location>
</feature>
<sequence length="470" mass="52725">MAAPRSLTVEPERLLIIRGDLEMGEQQLDSPANKKNLGTTRFPLTRWQFGLVFTVFLVFAIGLFSIYRNMPPLEYGQLKLPRSISDLRILKDHLGTYASIHPTKFILGYCSTYIFMQTFMIPGTIFMSLLAGALFGVIKGIFLVVFNSTAGASSCFFLSKLIGRPIVYWLWPGKLKLFQAEVAKRRDKLLNYMLFLRITPTLPNLFINLASPIVDVPYHVFFLATVVGLVPAAYITVKAGLALGDLNSVKDLYDFKTLDHLGTYASIHPTKFILGYCSTYIFMQTFMIPGTIFMSLLAGALFGVIKGIFLVVFNSTAGASSCFFLSKLIGRPIVYWLWPGKLKLFQAEVAKRRDKLLNYMLFLRITPTLPNLFINLASPIVDVPYHVFFLATVVGLVPAAYITVKLCWTVYIPPPPYLAHARLVTVVAGLALGDLNSVKDLYDFKTLSVLFLIGFISILPTILKRKRIYE</sequence>
<dbReference type="PANTHER" id="PTHR43220:SF11">
    <property type="entry name" value="SNARE ASSOCIATED GOLGI PROTEIN FAMILY-RELATED"/>
    <property type="match status" value="1"/>
</dbReference>
<proteinExistence type="predicted"/>
<keyword evidence="3 5" id="KW-1133">Transmembrane helix</keyword>
<dbReference type="PANTHER" id="PTHR43220">
    <property type="match status" value="1"/>
</dbReference>
<dbReference type="AlphaFoldDB" id="A0A6L2K150"/>
<comment type="caution">
    <text evidence="7">The sequence shown here is derived from an EMBL/GenBank/DDBJ whole genome shotgun (WGS) entry which is preliminary data.</text>
</comment>
<keyword evidence="2 5" id="KW-0812">Transmembrane</keyword>
<dbReference type="EMBL" id="BKCJ010001662">
    <property type="protein sequence ID" value="GEU43101.1"/>
    <property type="molecule type" value="Genomic_DNA"/>
</dbReference>
<feature type="transmembrane region" description="Helical" evidence="5">
    <location>
        <begin position="383"/>
        <end position="404"/>
    </location>
</feature>
<feature type="domain" description="VTT" evidence="6">
    <location>
        <begin position="288"/>
        <end position="404"/>
    </location>
</feature>
<evidence type="ECO:0000256" key="5">
    <source>
        <dbReference type="SAM" id="Phobius"/>
    </source>
</evidence>